<dbReference type="AlphaFoldDB" id="A0A413T2I5"/>
<keyword evidence="8" id="KW-1185">Reference proteome</keyword>
<evidence type="ECO:0008006" key="11">
    <source>
        <dbReference type="Google" id="ProtNLM"/>
    </source>
</evidence>
<evidence type="ECO:0000313" key="3">
    <source>
        <dbReference type="EMBL" id="RHA77397.1"/>
    </source>
</evidence>
<evidence type="ECO:0000313" key="7">
    <source>
        <dbReference type="Proteomes" id="UP000284598"/>
    </source>
</evidence>
<reference evidence="6 7" key="1">
    <citation type="submission" date="2018-08" db="EMBL/GenBank/DDBJ databases">
        <title>A genome reference for cultivated species of the human gut microbiota.</title>
        <authorList>
            <person name="Zou Y."/>
            <person name="Xue W."/>
            <person name="Luo G."/>
        </authorList>
    </citation>
    <scope>NUCLEOTIDE SEQUENCE [LARGE SCALE GENOMIC DNA]</scope>
    <source>
        <strain evidence="5 6">AF37-4</strain>
        <strain evidence="4 10">AM23-22</strain>
        <strain evidence="3 9">AM42-30</strain>
        <strain evidence="2 7">AM43-2</strain>
        <strain evidence="1 8">AM44-11BH</strain>
    </source>
</reference>
<evidence type="ECO:0000313" key="4">
    <source>
        <dbReference type="EMBL" id="RHF87017.1"/>
    </source>
</evidence>
<evidence type="ECO:0000313" key="8">
    <source>
        <dbReference type="Proteomes" id="UP000284779"/>
    </source>
</evidence>
<evidence type="ECO:0000313" key="5">
    <source>
        <dbReference type="EMBL" id="RHL44504.1"/>
    </source>
</evidence>
<name>A0A413T2I5_9FIRM</name>
<dbReference type="EMBL" id="QSFD01000003">
    <property type="protein sequence ID" value="RHA19451.1"/>
    <property type="molecule type" value="Genomic_DNA"/>
</dbReference>
<dbReference type="EMBL" id="QSFV01000042">
    <property type="protein sequence ID" value="RHA77397.1"/>
    <property type="molecule type" value="Genomic_DNA"/>
</dbReference>
<sequence>MITKMGVPFNGLAGAGFSGSYKGMRFFMKTYDKENISVFVYPEPYNFENTKDENKEKVEFPYTHEGVDQCIDWLNQKYIDDKDKWDEAFNSRMNAE</sequence>
<dbReference type="EMBL" id="QROT01000006">
    <property type="protein sequence ID" value="RHL44504.1"/>
    <property type="molecule type" value="Genomic_DNA"/>
</dbReference>
<dbReference type="EMBL" id="QRHR01000014">
    <property type="protein sequence ID" value="RHF87017.1"/>
    <property type="molecule type" value="Genomic_DNA"/>
</dbReference>
<protein>
    <recommendedName>
        <fullName evidence="11">GNAT family acetyltransferase</fullName>
    </recommendedName>
</protein>
<gene>
    <name evidence="5" type="ORF">DW018_08220</name>
    <name evidence="4" type="ORF">DW652_11010</name>
    <name evidence="3" type="ORF">DW918_09760</name>
    <name evidence="2" type="ORF">DW929_11255</name>
    <name evidence="1" type="ORF">DW944_03650</name>
</gene>
<dbReference type="EMBL" id="QSFO01000016">
    <property type="protein sequence ID" value="RHA52337.1"/>
    <property type="molecule type" value="Genomic_DNA"/>
</dbReference>
<dbReference type="Proteomes" id="UP000286186">
    <property type="component" value="Unassembled WGS sequence"/>
</dbReference>
<comment type="caution">
    <text evidence="3">The sequence shown here is derived from an EMBL/GenBank/DDBJ whole genome shotgun (WGS) entry which is preliminary data.</text>
</comment>
<evidence type="ECO:0000313" key="2">
    <source>
        <dbReference type="EMBL" id="RHA52337.1"/>
    </source>
</evidence>
<dbReference type="RefSeq" id="WP_005359857.1">
    <property type="nucleotide sequence ID" value="NZ_CABJDQ010000006.1"/>
</dbReference>
<evidence type="ECO:0000313" key="6">
    <source>
        <dbReference type="Proteomes" id="UP000283314"/>
    </source>
</evidence>
<dbReference type="Proteomes" id="UP000283314">
    <property type="component" value="Unassembled WGS sequence"/>
</dbReference>
<evidence type="ECO:0000313" key="1">
    <source>
        <dbReference type="EMBL" id="RHA19451.1"/>
    </source>
</evidence>
<dbReference type="GeneID" id="66467227"/>
<evidence type="ECO:0000313" key="10">
    <source>
        <dbReference type="Proteomes" id="UP000286186"/>
    </source>
</evidence>
<dbReference type="Proteomes" id="UP000285740">
    <property type="component" value="Unassembled WGS sequence"/>
</dbReference>
<dbReference type="Proteomes" id="UP000284598">
    <property type="component" value="Unassembled WGS sequence"/>
</dbReference>
<evidence type="ECO:0000313" key="9">
    <source>
        <dbReference type="Proteomes" id="UP000285740"/>
    </source>
</evidence>
<proteinExistence type="predicted"/>
<organism evidence="3 9">
    <name type="scientific">Eubacterium ventriosum</name>
    <dbReference type="NCBI Taxonomy" id="39496"/>
    <lineage>
        <taxon>Bacteria</taxon>
        <taxon>Bacillati</taxon>
        <taxon>Bacillota</taxon>
        <taxon>Clostridia</taxon>
        <taxon>Eubacteriales</taxon>
        <taxon>Eubacteriaceae</taxon>
        <taxon>Eubacterium</taxon>
    </lineage>
</organism>
<accession>A0A413T2I5</accession>
<dbReference type="Proteomes" id="UP000284779">
    <property type="component" value="Unassembled WGS sequence"/>
</dbReference>